<dbReference type="Pfam" id="PF22486">
    <property type="entry name" value="MATH_2"/>
    <property type="match status" value="1"/>
</dbReference>
<feature type="domain" description="MATH" evidence="2">
    <location>
        <begin position="6"/>
        <end position="129"/>
    </location>
</feature>
<dbReference type="PROSITE" id="PS50144">
    <property type="entry name" value="MATH"/>
    <property type="match status" value="1"/>
</dbReference>
<dbReference type="InterPro" id="IPR002083">
    <property type="entry name" value="MATH/TRAF_dom"/>
</dbReference>
<dbReference type="InterPro" id="IPR007942">
    <property type="entry name" value="PLipase-like"/>
</dbReference>
<dbReference type="InterPro" id="IPR050804">
    <property type="entry name" value="MCC"/>
</dbReference>
<organism evidence="3 4">
    <name type="scientific">Brassica napus</name>
    <name type="common">Rape</name>
    <dbReference type="NCBI Taxonomy" id="3708"/>
    <lineage>
        <taxon>Eukaryota</taxon>
        <taxon>Viridiplantae</taxon>
        <taxon>Streptophyta</taxon>
        <taxon>Embryophyta</taxon>
        <taxon>Tracheophyta</taxon>
        <taxon>Spermatophyta</taxon>
        <taxon>Magnoliopsida</taxon>
        <taxon>eudicotyledons</taxon>
        <taxon>Gunneridae</taxon>
        <taxon>Pentapetalae</taxon>
        <taxon>rosids</taxon>
        <taxon>malvids</taxon>
        <taxon>Brassicales</taxon>
        <taxon>Brassicaceae</taxon>
        <taxon>Brassiceae</taxon>
        <taxon>Brassica</taxon>
    </lineage>
</organism>
<dbReference type="PANTHER" id="PTHR46236:SF22">
    <property type="entry name" value="MATH DOMAIN-CONTAINING PROTEIN"/>
    <property type="match status" value="1"/>
</dbReference>
<dbReference type="AlphaFoldDB" id="A0A078GH56"/>
<dbReference type="Proteomes" id="UP000028999">
    <property type="component" value="Unassembled WGS sequence"/>
</dbReference>
<dbReference type="Gramene" id="CDY24502">
    <property type="protein sequence ID" value="CDY24502"/>
    <property type="gene ID" value="GSBRNA2T00026800001"/>
</dbReference>
<dbReference type="OrthoDB" id="1069963at2759"/>
<sequence>MDDKKPTSFTFEIDNLSEKKGLISSPKFLSGNYEWFVNVYPNGYHIDERLSLHLQVANPESLPLGWKKQASYSFALLNQSGKELYRTPESCKLFRAQFTGWGSPKAFTLQKLQDMGYLENNKLILKVDVKVIEAVDEGAVTGKDMLDVRGFKVLYSQLPLVNKLFRKHPDIAVNFKLKNQSVKTTYMNLLLGLIEKLDKPSPSLTEIELSNAQSELIDLTEAGFELDWLKKKLDELSLEKKRGLTDGSRVQEIEEHIKNLNLELEKEIEKSATCAAEVLLLEQTVSDLRVELSKEKKKSATSATEVLLLEQMVLDLRVELSKEKDKSATPNDLLEGVVSWEILDYADIYTNEKGEE</sequence>
<dbReference type="OMA" id="WEILDYA"/>
<dbReference type="PANTHER" id="PTHR46236">
    <property type="entry name" value="TRAF-LIKE SUPERFAMILY PROTEIN"/>
    <property type="match status" value="1"/>
</dbReference>
<dbReference type="SUPFAM" id="SSF49599">
    <property type="entry name" value="TRAF domain-like"/>
    <property type="match status" value="1"/>
</dbReference>
<dbReference type="Pfam" id="PF05278">
    <property type="entry name" value="PEARLI-4"/>
    <property type="match status" value="1"/>
</dbReference>
<evidence type="ECO:0000313" key="4">
    <source>
        <dbReference type="Proteomes" id="UP000028999"/>
    </source>
</evidence>
<proteinExistence type="predicted"/>
<dbReference type="PaxDb" id="3708-A0A078GH56"/>
<dbReference type="SMART" id="SM00061">
    <property type="entry name" value="MATH"/>
    <property type="match status" value="1"/>
</dbReference>
<evidence type="ECO:0000259" key="2">
    <source>
        <dbReference type="PROSITE" id="PS50144"/>
    </source>
</evidence>
<gene>
    <name evidence="3" type="primary">BnaA01g22060D</name>
    <name evidence="3" type="ORF">GSBRNA2T00026800001</name>
</gene>
<dbReference type="Gene3D" id="2.60.210.10">
    <property type="entry name" value="Apoptosis, Tumor Necrosis Factor Receptor Associated Protein 2, Chain A"/>
    <property type="match status" value="1"/>
</dbReference>
<reference evidence="3 4" key="1">
    <citation type="journal article" date="2014" name="Science">
        <title>Plant genetics. Early allopolyploid evolution in the post-Neolithic Brassica napus oilseed genome.</title>
        <authorList>
            <person name="Chalhoub B."/>
            <person name="Denoeud F."/>
            <person name="Liu S."/>
            <person name="Parkin I.A."/>
            <person name="Tang H."/>
            <person name="Wang X."/>
            <person name="Chiquet J."/>
            <person name="Belcram H."/>
            <person name="Tong C."/>
            <person name="Samans B."/>
            <person name="Correa M."/>
            <person name="Da Silva C."/>
            <person name="Just J."/>
            <person name="Falentin C."/>
            <person name="Koh C.S."/>
            <person name="Le Clainche I."/>
            <person name="Bernard M."/>
            <person name="Bento P."/>
            <person name="Noel B."/>
            <person name="Labadie K."/>
            <person name="Alberti A."/>
            <person name="Charles M."/>
            <person name="Arnaud D."/>
            <person name="Guo H."/>
            <person name="Daviaud C."/>
            <person name="Alamery S."/>
            <person name="Jabbari K."/>
            <person name="Zhao M."/>
            <person name="Edger P.P."/>
            <person name="Chelaifa H."/>
            <person name="Tack D."/>
            <person name="Lassalle G."/>
            <person name="Mestiri I."/>
            <person name="Schnel N."/>
            <person name="Le Paslier M.C."/>
            <person name="Fan G."/>
            <person name="Renault V."/>
            <person name="Bayer P.E."/>
            <person name="Golicz A.A."/>
            <person name="Manoli S."/>
            <person name="Lee T.H."/>
            <person name="Thi V.H."/>
            <person name="Chalabi S."/>
            <person name="Hu Q."/>
            <person name="Fan C."/>
            <person name="Tollenaere R."/>
            <person name="Lu Y."/>
            <person name="Battail C."/>
            <person name="Shen J."/>
            <person name="Sidebottom C.H."/>
            <person name="Wang X."/>
            <person name="Canaguier A."/>
            <person name="Chauveau A."/>
            <person name="Berard A."/>
            <person name="Deniot G."/>
            <person name="Guan M."/>
            <person name="Liu Z."/>
            <person name="Sun F."/>
            <person name="Lim Y.P."/>
            <person name="Lyons E."/>
            <person name="Town C.D."/>
            <person name="Bancroft I."/>
            <person name="Wang X."/>
            <person name="Meng J."/>
            <person name="Ma J."/>
            <person name="Pires J.C."/>
            <person name="King G.J."/>
            <person name="Brunel D."/>
            <person name="Delourme R."/>
            <person name="Renard M."/>
            <person name="Aury J.M."/>
            <person name="Adams K.L."/>
            <person name="Batley J."/>
            <person name="Snowdon R.J."/>
            <person name="Tost J."/>
            <person name="Edwards D."/>
            <person name="Zhou Y."/>
            <person name="Hua W."/>
            <person name="Sharpe A.G."/>
            <person name="Paterson A.H."/>
            <person name="Guan C."/>
            <person name="Wincker P."/>
        </authorList>
    </citation>
    <scope>NUCLEOTIDE SEQUENCE [LARGE SCALE GENOMIC DNA]</scope>
    <source>
        <strain evidence="4">cv. Darmor-bzh</strain>
    </source>
</reference>
<accession>A0A078GH56</accession>
<evidence type="ECO:0000313" key="3">
    <source>
        <dbReference type="EMBL" id="CDY24502.1"/>
    </source>
</evidence>
<dbReference type="KEGG" id="bna:106377521"/>
<evidence type="ECO:0000256" key="1">
    <source>
        <dbReference type="ARBA" id="ARBA00023054"/>
    </source>
</evidence>
<dbReference type="EMBL" id="LK032160">
    <property type="protein sequence ID" value="CDY24502.1"/>
    <property type="molecule type" value="Genomic_DNA"/>
</dbReference>
<protein>
    <submittedName>
        <fullName evidence="3">BnaA01g22060D protein</fullName>
    </submittedName>
</protein>
<name>A0A078GH56_BRANA</name>
<dbReference type="CDD" id="cd00121">
    <property type="entry name" value="MATH"/>
    <property type="match status" value="1"/>
</dbReference>
<keyword evidence="4" id="KW-1185">Reference proteome</keyword>
<keyword evidence="1" id="KW-0175">Coiled coil</keyword>
<dbReference type="InterPro" id="IPR008974">
    <property type="entry name" value="TRAF-like"/>
</dbReference>